<feature type="signal peptide" evidence="1">
    <location>
        <begin position="1"/>
        <end position="23"/>
    </location>
</feature>
<evidence type="ECO:0000313" key="3">
    <source>
        <dbReference type="Proteomes" id="UP000759131"/>
    </source>
</evidence>
<keyword evidence="3" id="KW-1185">Reference proteome</keyword>
<reference evidence="2" key="1">
    <citation type="submission" date="2020-11" db="EMBL/GenBank/DDBJ databases">
        <authorList>
            <person name="Tran Van P."/>
        </authorList>
    </citation>
    <scope>NUCLEOTIDE SEQUENCE</scope>
</reference>
<dbReference type="EMBL" id="OC855285">
    <property type="protein sequence ID" value="CAD7621672.1"/>
    <property type="molecule type" value="Genomic_DNA"/>
</dbReference>
<gene>
    <name evidence="2" type="ORF">OSB1V03_LOCUS2143</name>
</gene>
<dbReference type="EMBL" id="CAJPIZ010000710">
    <property type="protein sequence ID" value="CAG2102102.1"/>
    <property type="molecule type" value="Genomic_DNA"/>
</dbReference>
<dbReference type="OrthoDB" id="6486834at2759"/>
<evidence type="ECO:0000256" key="1">
    <source>
        <dbReference type="SAM" id="SignalP"/>
    </source>
</evidence>
<protein>
    <submittedName>
        <fullName evidence="2">Uncharacterized protein</fullName>
    </submittedName>
</protein>
<sequence>MSKFIVSSLLIIMGALFVANVSANYTEEDIKNMKMIFCGVCKDEAVRNDLMNYGKCAAKLFPEITGKVMAIRTAKKDDMDGCFTDVMALFTEFMKTNPDAAKKGEECFHANVKKEDLKNCH</sequence>
<dbReference type="AlphaFoldDB" id="A0A7R9KEY8"/>
<organism evidence="2">
    <name type="scientific">Medioppia subpectinata</name>
    <dbReference type="NCBI Taxonomy" id="1979941"/>
    <lineage>
        <taxon>Eukaryota</taxon>
        <taxon>Metazoa</taxon>
        <taxon>Ecdysozoa</taxon>
        <taxon>Arthropoda</taxon>
        <taxon>Chelicerata</taxon>
        <taxon>Arachnida</taxon>
        <taxon>Acari</taxon>
        <taxon>Acariformes</taxon>
        <taxon>Sarcoptiformes</taxon>
        <taxon>Oribatida</taxon>
        <taxon>Brachypylina</taxon>
        <taxon>Oppioidea</taxon>
        <taxon>Oppiidae</taxon>
        <taxon>Medioppia</taxon>
    </lineage>
</organism>
<dbReference type="Proteomes" id="UP000759131">
    <property type="component" value="Unassembled WGS sequence"/>
</dbReference>
<keyword evidence="1" id="KW-0732">Signal</keyword>
<accession>A0A7R9KEY8</accession>
<evidence type="ECO:0000313" key="2">
    <source>
        <dbReference type="EMBL" id="CAD7621672.1"/>
    </source>
</evidence>
<feature type="chain" id="PRO_5036210924" evidence="1">
    <location>
        <begin position="24"/>
        <end position="121"/>
    </location>
</feature>
<proteinExistence type="predicted"/>
<name>A0A7R9KEY8_9ACAR</name>